<accession>A0A4P8YLK2</accession>
<gene>
    <name evidence="1" type="ORF">FEM41_15205</name>
</gene>
<dbReference type="KEGG" id="izh:FEM41_15205"/>
<organism evidence="1 2">
    <name type="scientific">Jejubacter calystegiae</name>
    <dbReference type="NCBI Taxonomy" id="2579935"/>
    <lineage>
        <taxon>Bacteria</taxon>
        <taxon>Pseudomonadati</taxon>
        <taxon>Pseudomonadota</taxon>
        <taxon>Gammaproteobacteria</taxon>
        <taxon>Enterobacterales</taxon>
        <taxon>Enterobacteriaceae</taxon>
        <taxon>Jejubacter</taxon>
    </lineage>
</organism>
<name>A0A4P8YLK2_9ENTR</name>
<dbReference type="RefSeq" id="WP_138096936.1">
    <property type="nucleotide sequence ID" value="NZ_CP040428.1"/>
</dbReference>
<dbReference type="AlphaFoldDB" id="A0A4P8YLK2"/>
<proteinExistence type="predicted"/>
<evidence type="ECO:0000313" key="1">
    <source>
        <dbReference type="EMBL" id="QCT20896.1"/>
    </source>
</evidence>
<sequence length="68" mass="7611">MTAYDINTDTTHRGFSGDVDYRRDFDGKAVAQMRPGALPYLFCLRGGQRIVRQLTIGSQEEIKLCLGS</sequence>
<dbReference type="Proteomes" id="UP000302163">
    <property type="component" value="Chromosome"/>
</dbReference>
<keyword evidence="2" id="KW-1185">Reference proteome</keyword>
<protein>
    <submittedName>
        <fullName evidence="1">Uncharacterized protein</fullName>
    </submittedName>
</protein>
<reference evidence="1 2" key="1">
    <citation type="submission" date="2019-05" db="EMBL/GenBank/DDBJ databases">
        <title>Complete genome sequence of Izhakiella calystegiae KSNA2, an endophyte isolated from beach morning glory (Calystegia soldanella).</title>
        <authorList>
            <person name="Jiang L."/>
            <person name="Jeong J.C."/>
            <person name="Kim C.Y."/>
            <person name="Kim D.H."/>
            <person name="Kim S.W."/>
            <person name="Lee j."/>
        </authorList>
    </citation>
    <scope>NUCLEOTIDE SEQUENCE [LARGE SCALE GENOMIC DNA]</scope>
    <source>
        <strain evidence="1 2">KSNA2</strain>
    </source>
</reference>
<evidence type="ECO:0000313" key="2">
    <source>
        <dbReference type="Proteomes" id="UP000302163"/>
    </source>
</evidence>
<dbReference type="EMBL" id="CP040428">
    <property type="protein sequence ID" value="QCT20896.1"/>
    <property type="molecule type" value="Genomic_DNA"/>
</dbReference>
<dbReference type="OrthoDB" id="6556067at2"/>